<evidence type="ECO:0000256" key="1">
    <source>
        <dbReference type="SAM" id="MobiDB-lite"/>
    </source>
</evidence>
<evidence type="ECO:0000313" key="2">
    <source>
        <dbReference type="EMBL" id="JAG04880.1"/>
    </source>
</evidence>
<sequence length="349" mass="38787">MDVIENHSQLDQDFGSRKRRASCSPTSLTPPEALAGVEVSTKKSKSSSESGDASVGTDPWSDLYSSNPTCIVHAKSLGHLKSRPELVKDSLQKHLSSNNIEYTNLKFVDQNLNGSPFEYIEIFFASEHLAEEWLLKTNRRILVHNTRKQKTDFFLYYAHPSWNCGRCKEKTVFFRSLCHRCYSHKTGSFTAVKFSVAPTRFIGFCGILSSTSKKDFRARLPETVRKKQFKSARIVVDELSPSLICCAGVVILELHQAQSVNHLLQAAFLKGRVKYVEDDGYCSGRSSAPVAYVTPVVDGQGNVRLRECGFQGISVGGGSPQEGHTHKIRQDSSRVVEQASKTKNDGCNS</sequence>
<feature type="region of interest" description="Disordered" evidence="1">
    <location>
        <begin position="314"/>
        <end position="349"/>
    </location>
</feature>
<feature type="region of interest" description="Disordered" evidence="1">
    <location>
        <begin position="1"/>
        <end position="58"/>
    </location>
</feature>
<evidence type="ECO:0000313" key="3">
    <source>
        <dbReference type="EMBL" id="JAG04886.1"/>
    </source>
</evidence>
<protein>
    <submittedName>
        <fullName evidence="3">Tubulin-specific chaperone C</fullName>
    </submittedName>
</protein>
<dbReference type="AlphaFoldDB" id="A0A0A9WBW3"/>
<name>A0A0A9WBW3_LYGHE</name>
<dbReference type="EMBL" id="GBHO01038724">
    <property type="protein sequence ID" value="JAG04880.1"/>
    <property type="molecule type" value="Transcribed_RNA"/>
</dbReference>
<reference evidence="3" key="1">
    <citation type="journal article" date="2014" name="PLoS ONE">
        <title>Transcriptome-Based Identification of ABC Transporters in the Western Tarnished Plant Bug Lygus hesperus.</title>
        <authorList>
            <person name="Hull J.J."/>
            <person name="Chaney K."/>
            <person name="Geib S.M."/>
            <person name="Fabrick J.A."/>
            <person name="Brent C.S."/>
            <person name="Walsh D."/>
            <person name="Lavine L.C."/>
        </authorList>
    </citation>
    <scope>NUCLEOTIDE SEQUENCE</scope>
</reference>
<feature type="compositionally biased region" description="Basic and acidic residues" evidence="1">
    <location>
        <begin position="323"/>
        <end position="349"/>
    </location>
</feature>
<proteinExistence type="predicted"/>
<accession>A0A0A9WBW3</accession>
<feature type="non-terminal residue" evidence="3">
    <location>
        <position position="349"/>
    </location>
</feature>
<feature type="compositionally biased region" description="Basic and acidic residues" evidence="1">
    <location>
        <begin position="1"/>
        <end position="16"/>
    </location>
</feature>
<dbReference type="EMBL" id="GBHO01038718">
    <property type="protein sequence ID" value="JAG04886.1"/>
    <property type="molecule type" value="Transcribed_RNA"/>
</dbReference>
<reference evidence="3" key="2">
    <citation type="submission" date="2014-07" db="EMBL/GenBank/DDBJ databases">
        <authorList>
            <person name="Hull J."/>
        </authorList>
    </citation>
    <scope>NUCLEOTIDE SEQUENCE</scope>
</reference>
<gene>
    <name evidence="3" type="primary">CIN2_1</name>
    <name evidence="2" type="synonym">CIN2_0</name>
    <name evidence="2" type="ORF">CM83_41786</name>
    <name evidence="3" type="ORF">CM83_41789</name>
</gene>
<organism evidence="3">
    <name type="scientific">Lygus hesperus</name>
    <name type="common">Western plant bug</name>
    <dbReference type="NCBI Taxonomy" id="30085"/>
    <lineage>
        <taxon>Eukaryota</taxon>
        <taxon>Metazoa</taxon>
        <taxon>Ecdysozoa</taxon>
        <taxon>Arthropoda</taxon>
        <taxon>Hexapoda</taxon>
        <taxon>Insecta</taxon>
        <taxon>Pterygota</taxon>
        <taxon>Neoptera</taxon>
        <taxon>Paraneoptera</taxon>
        <taxon>Hemiptera</taxon>
        <taxon>Heteroptera</taxon>
        <taxon>Panheteroptera</taxon>
        <taxon>Cimicomorpha</taxon>
        <taxon>Miridae</taxon>
        <taxon>Mirini</taxon>
        <taxon>Lygus</taxon>
    </lineage>
</organism>
<feature type="compositionally biased region" description="Low complexity" evidence="1">
    <location>
        <begin position="47"/>
        <end position="57"/>
    </location>
</feature>